<dbReference type="InterPro" id="IPR029065">
    <property type="entry name" value="Enolase_C-like"/>
</dbReference>
<dbReference type="SUPFAM" id="SSF54826">
    <property type="entry name" value="Enolase N-terminal domain-like"/>
    <property type="match status" value="1"/>
</dbReference>
<evidence type="ECO:0000259" key="4">
    <source>
        <dbReference type="SMART" id="SM00922"/>
    </source>
</evidence>
<reference evidence="5 6" key="1">
    <citation type="submission" date="2017-11" db="EMBL/GenBank/DDBJ databases">
        <title>Evolution of Phototrophy in the Chloroflexi Phylum Driven by Horizontal Gene Transfer.</title>
        <authorList>
            <person name="Ward L.M."/>
            <person name="Hemp J."/>
            <person name="Shih P.M."/>
            <person name="Mcglynn S.E."/>
            <person name="Fischer W."/>
        </authorList>
    </citation>
    <scope>NUCLEOTIDE SEQUENCE [LARGE SCALE GENOMIC DNA]</scope>
    <source>
        <strain evidence="5">JP3_7</strain>
    </source>
</reference>
<dbReference type="PANTHER" id="PTHR13794:SF58">
    <property type="entry name" value="MITOCHONDRIAL ENOLASE SUPERFAMILY MEMBER 1"/>
    <property type="match status" value="1"/>
</dbReference>
<dbReference type="AlphaFoldDB" id="A0A2M8QCH7"/>
<dbReference type="PROSITE" id="PS00908">
    <property type="entry name" value="MR_MLE_1"/>
    <property type="match status" value="1"/>
</dbReference>
<dbReference type="SFLD" id="SFLDS00001">
    <property type="entry name" value="Enolase"/>
    <property type="match status" value="1"/>
</dbReference>
<dbReference type="InterPro" id="IPR046945">
    <property type="entry name" value="RHMD-like"/>
</dbReference>
<dbReference type="EMBL" id="PGTN01000045">
    <property type="protein sequence ID" value="PJF47515.1"/>
    <property type="molecule type" value="Genomic_DNA"/>
</dbReference>
<keyword evidence="3" id="KW-0460">Magnesium</keyword>
<evidence type="ECO:0000256" key="1">
    <source>
        <dbReference type="ARBA" id="ARBA00001946"/>
    </source>
</evidence>
<dbReference type="Gene3D" id="3.20.20.120">
    <property type="entry name" value="Enolase-like C-terminal domain"/>
    <property type="match status" value="1"/>
</dbReference>
<organism evidence="5 6">
    <name type="scientific">Candidatus Thermofonsia Clade 3 bacterium</name>
    <dbReference type="NCBI Taxonomy" id="2364212"/>
    <lineage>
        <taxon>Bacteria</taxon>
        <taxon>Bacillati</taxon>
        <taxon>Chloroflexota</taxon>
        <taxon>Candidatus Thermofontia</taxon>
        <taxon>Candidatus Thermofonsia Clade 3</taxon>
    </lineage>
</organism>
<keyword evidence="2" id="KW-0479">Metal-binding</keyword>
<dbReference type="Pfam" id="PF13378">
    <property type="entry name" value="MR_MLE_C"/>
    <property type="match status" value="1"/>
</dbReference>
<dbReference type="Proteomes" id="UP000230790">
    <property type="component" value="Unassembled WGS sequence"/>
</dbReference>
<dbReference type="InterPro" id="IPR029017">
    <property type="entry name" value="Enolase-like_N"/>
</dbReference>
<accession>A0A2M8QCH7</accession>
<dbReference type="InterPro" id="IPR013342">
    <property type="entry name" value="Mandelate_racemase_C"/>
</dbReference>
<evidence type="ECO:0000256" key="2">
    <source>
        <dbReference type="ARBA" id="ARBA00022723"/>
    </source>
</evidence>
<evidence type="ECO:0000313" key="5">
    <source>
        <dbReference type="EMBL" id="PJF47515.1"/>
    </source>
</evidence>
<dbReference type="SUPFAM" id="SSF51604">
    <property type="entry name" value="Enolase C-terminal domain-like"/>
    <property type="match status" value="1"/>
</dbReference>
<protein>
    <submittedName>
        <fullName evidence="5">Enolase</fullName>
    </submittedName>
</protein>
<gene>
    <name evidence="5" type="ORF">CUN48_08180</name>
</gene>
<dbReference type="InterPro" id="IPR036849">
    <property type="entry name" value="Enolase-like_C_sf"/>
</dbReference>
<comment type="caution">
    <text evidence="5">The sequence shown here is derived from an EMBL/GenBank/DDBJ whole genome shotgun (WGS) entry which is preliminary data.</text>
</comment>
<dbReference type="GO" id="GO:0009063">
    <property type="term" value="P:amino acid catabolic process"/>
    <property type="evidence" value="ECO:0007669"/>
    <property type="project" value="InterPro"/>
</dbReference>
<dbReference type="GO" id="GO:0016836">
    <property type="term" value="F:hydro-lyase activity"/>
    <property type="evidence" value="ECO:0007669"/>
    <property type="project" value="TreeGrafter"/>
</dbReference>
<comment type="cofactor">
    <cofactor evidence="1">
        <name>Mg(2+)</name>
        <dbReference type="ChEBI" id="CHEBI:18420"/>
    </cofactor>
</comment>
<dbReference type="SMART" id="SM00922">
    <property type="entry name" value="MR_MLE"/>
    <property type="match status" value="1"/>
</dbReference>
<evidence type="ECO:0000313" key="6">
    <source>
        <dbReference type="Proteomes" id="UP000230790"/>
    </source>
</evidence>
<dbReference type="Gene3D" id="3.30.390.10">
    <property type="entry name" value="Enolase-like, N-terminal domain"/>
    <property type="match status" value="1"/>
</dbReference>
<dbReference type="CDD" id="cd03316">
    <property type="entry name" value="MR_like"/>
    <property type="match status" value="1"/>
</dbReference>
<dbReference type="Pfam" id="PF02746">
    <property type="entry name" value="MR_MLE_N"/>
    <property type="match status" value="1"/>
</dbReference>
<dbReference type="GO" id="GO:0016052">
    <property type="term" value="P:carbohydrate catabolic process"/>
    <property type="evidence" value="ECO:0007669"/>
    <property type="project" value="TreeGrafter"/>
</dbReference>
<dbReference type="PANTHER" id="PTHR13794">
    <property type="entry name" value="ENOLASE SUPERFAMILY, MANDELATE RACEMASE"/>
    <property type="match status" value="1"/>
</dbReference>
<feature type="domain" description="Mandelate racemase/muconate lactonizing enzyme C-terminal" evidence="4">
    <location>
        <begin position="161"/>
        <end position="260"/>
    </location>
</feature>
<dbReference type="GO" id="GO:0000287">
    <property type="term" value="F:magnesium ion binding"/>
    <property type="evidence" value="ECO:0007669"/>
    <property type="project" value="TreeGrafter"/>
</dbReference>
<dbReference type="InterPro" id="IPR013341">
    <property type="entry name" value="Mandelate_racemase_N_dom"/>
</dbReference>
<sequence length="388" mass="41819">MHITDVTAVWLHCPIPPEQQHLSDFGRIASFDAVLVTVTTSTGLVGYGEAKAGVGSAAVCASLVTCVREELRPLLIGQDPRQINRLWERMYNGVRDHYALTRGRAFPILGRRGLTIAAMSGVDMALWDLGGKLLECPVVQLLGGTCRDAMPAYASGGWADVDGIGQQLLGYVNQGFRAVKMRVGVMDGDVDTSVARVRAARQALGPKIKLMADAHGTYSVPEAKRFCDGVADCDLFWFEEPVNADDRDGAAEVRAHAQMPIAAGESEFTRFDFRDLIQRRAVDVLQPDLAICGGITEGRRIAALAEAHQLALAPHLWGSALSFAAGLHLAFASPSAIILEYSLGANPLLRELPEEQIEVHDGMIAAPVRPGLGVTPRQAFVERYAVKA</sequence>
<dbReference type="SFLD" id="SFLDG00179">
    <property type="entry name" value="mandelate_racemase"/>
    <property type="match status" value="1"/>
</dbReference>
<dbReference type="InterPro" id="IPR018110">
    <property type="entry name" value="Mandel_Rmase/mucon_lact_enz_CS"/>
</dbReference>
<name>A0A2M8QCH7_9CHLR</name>
<evidence type="ECO:0000256" key="3">
    <source>
        <dbReference type="ARBA" id="ARBA00022842"/>
    </source>
</evidence>
<proteinExistence type="predicted"/>